<evidence type="ECO:0000313" key="10">
    <source>
        <dbReference type="EMBL" id="KAF9460935.1"/>
    </source>
</evidence>
<comment type="similarity">
    <text evidence="3">Belongs to the RSA3 family.</text>
</comment>
<feature type="compositionally biased region" description="Low complexity" evidence="8">
    <location>
        <begin position="21"/>
        <end position="34"/>
    </location>
</feature>
<evidence type="ECO:0000256" key="8">
    <source>
        <dbReference type="SAM" id="MobiDB-lite"/>
    </source>
</evidence>
<name>A0A9P5Y246_9AGAR</name>
<dbReference type="Proteomes" id="UP000807353">
    <property type="component" value="Unassembled WGS sequence"/>
</dbReference>
<dbReference type="OrthoDB" id="69550at2759"/>
<keyword evidence="5" id="KW-0690">Ribosome biogenesis</keyword>
<evidence type="ECO:0000256" key="4">
    <source>
        <dbReference type="ARBA" id="ARBA00015339"/>
    </source>
</evidence>
<evidence type="ECO:0000259" key="9">
    <source>
        <dbReference type="Pfam" id="PF14615"/>
    </source>
</evidence>
<organism evidence="10 11">
    <name type="scientific">Collybia nuda</name>
    <dbReference type="NCBI Taxonomy" id="64659"/>
    <lineage>
        <taxon>Eukaryota</taxon>
        <taxon>Fungi</taxon>
        <taxon>Dikarya</taxon>
        <taxon>Basidiomycota</taxon>
        <taxon>Agaricomycotina</taxon>
        <taxon>Agaricomycetes</taxon>
        <taxon>Agaricomycetidae</taxon>
        <taxon>Agaricales</taxon>
        <taxon>Tricholomatineae</taxon>
        <taxon>Clitocybaceae</taxon>
        <taxon>Collybia</taxon>
    </lineage>
</organism>
<keyword evidence="11" id="KW-1185">Reference proteome</keyword>
<comment type="caution">
    <text evidence="10">The sequence shown here is derived from an EMBL/GenBank/DDBJ whole genome shotgun (WGS) entry which is preliminary data.</text>
</comment>
<comment type="subcellular location">
    <subcellularLocation>
        <location evidence="2">Nucleus</location>
        <location evidence="2">Nucleolus</location>
    </subcellularLocation>
</comment>
<evidence type="ECO:0000256" key="3">
    <source>
        <dbReference type="ARBA" id="ARBA00006256"/>
    </source>
</evidence>
<evidence type="ECO:0000256" key="1">
    <source>
        <dbReference type="ARBA" id="ARBA00003035"/>
    </source>
</evidence>
<dbReference type="GO" id="GO:0005730">
    <property type="term" value="C:nucleolus"/>
    <property type="evidence" value="ECO:0007669"/>
    <property type="project" value="UniProtKB-SubCell"/>
</dbReference>
<dbReference type="Pfam" id="PF14615">
    <property type="entry name" value="Rsa3"/>
    <property type="match status" value="1"/>
</dbReference>
<comment type="function">
    <text evidence="1">Required for efficient biogenesis of the 60S ribosomal subunit.</text>
</comment>
<evidence type="ECO:0000256" key="5">
    <source>
        <dbReference type="ARBA" id="ARBA00022517"/>
    </source>
</evidence>
<proteinExistence type="inferred from homology"/>
<evidence type="ECO:0000313" key="11">
    <source>
        <dbReference type="Proteomes" id="UP000807353"/>
    </source>
</evidence>
<protein>
    <recommendedName>
        <fullName evidence="4">Ribosome assembly protein 3</fullName>
    </recommendedName>
</protein>
<feature type="compositionally biased region" description="Low complexity" evidence="8">
    <location>
        <begin position="55"/>
        <end position="65"/>
    </location>
</feature>
<reference evidence="10" key="1">
    <citation type="submission" date="2020-11" db="EMBL/GenBank/DDBJ databases">
        <authorList>
            <consortium name="DOE Joint Genome Institute"/>
            <person name="Ahrendt S."/>
            <person name="Riley R."/>
            <person name="Andreopoulos W."/>
            <person name="Labutti K."/>
            <person name="Pangilinan J."/>
            <person name="Ruiz-Duenas F.J."/>
            <person name="Barrasa J.M."/>
            <person name="Sanchez-Garcia M."/>
            <person name="Camarero S."/>
            <person name="Miyauchi S."/>
            <person name="Serrano A."/>
            <person name="Linde D."/>
            <person name="Babiker R."/>
            <person name="Drula E."/>
            <person name="Ayuso-Fernandez I."/>
            <person name="Pacheco R."/>
            <person name="Padilla G."/>
            <person name="Ferreira P."/>
            <person name="Barriuso J."/>
            <person name="Kellner H."/>
            <person name="Castanera R."/>
            <person name="Alfaro M."/>
            <person name="Ramirez L."/>
            <person name="Pisabarro A.G."/>
            <person name="Kuo A."/>
            <person name="Tritt A."/>
            <person name="Lipzen A."/>
            <person name="He G."/>
            <person name="Yan M."/>
            <person name="Ng V."/>
            <person name="Cullen D."/>
            <person name="Martin F."/>
            <person name="Rosso M.-N."/>
            <person name="Henrissat B."/>
            <person name="Hibbett D."/>
            <person name="Martinez A.T."/>
            <person name="Grigoriev I.V."/>
        </authorList>
    </citation>
    <scope>NUCLEOTIDE SEQUENCE</scope>
    <source>
        <strain evidence="10">CBS 247.69</strain>
    </source>
</reference>
<gene>
    <name evidence="10" type="ORF">BDZ94DRAFT_1311023</name>
</gene>
<dbReference type="GO" id="GO:0030687">
    <property type="term" value="C:preribosome, large subunit precursor"/>
    <property type="evidence" value="ECO:0007669"/>
    <property type="project" value="TreeGrafter"/>
</dbReference>
<evidence type="ECO:0000256" key="7">
    <source>
        <dbReference type="ARBA" id="ARBA00023274"/>
    </source>
</evidence>
<sequence length="199" mass="21699">MPQAKPAIARKRARKRKRRAASSCSSSSSSSSSDSESEAEVLPPKKVLAKPIVPEESSSSDSSSSESDEDLESELEDKPRTAPTTLEKSIIRKPNQAQRRSPSPSPPPSQIPSFLPAVGSVGQDGVEQERIMKERFRKFWMSSIADGFKSDLEEIRKEPNLGTSRLSLLIDSLASGADIFASSSRLDKKAINEVEVILE</sequence>
<feature type="compositionally biased region" description="Acidic residues" evidence="8">
    <location>
        <begin position="66"/>
        <end position="75"/>
    </location>
</feature>
<feature type="region of interest" description="Disordered" evidence="8">
    <location>
        <begin position="1"/>
        <end position="122"/>
    </location>
</feature>
<dbReference type="AlphaFoldDB" id="A0A9P5Y246"/>
<dbReference type="EMBL" id="MU150291">
    <property type="protein sequence ID" value="KAF9460935.1"/>
    <property type="molecule type" value="Genomic_DNA"/>
</dbReference>
<evidence type="ECO:0000256" key="2">
    <source>
        <dbReference type="ARBA" id="ARBA00004604"/>
    </source>
</evidence>
<dbReference type="PANTHER" id="PTHR28127">
    <property type="entry name" value="RIBOSOME ASSEMBLY PROTEIN 3"/>
    <property type="match status" value="1"/>
</dbReference>
<evidence type="ECO:0000256" key="6">
    <source>
        <dbReference type="ARBA" id="ARBA00023242"/>
    </source>
</evidence>
<feature type="compositionally biased region" description="Basic residues" evidence="8">
    <location>
        <begin position="8"/>
        <end position="20"/>
    </location>
</feature>
<feature type="domain" description="Ribosome-assembly protein 3 C-terminal" evidence="9">
    <location>
        <begin position="136"/>
        <end position="180"/>
    </location>
</feature>
<dbReference type="InterPro" id="IPR051898">
    <property type="entry name" value="Ribosome_Assembly_3"/>
</dbReference>
<dbReference type="PANTHER" id="PTHR28127:SF1">
    <property type="entry name" value="RIBOSOME ASSEMBLY PROTEIN 3"/>
    <property type="match status" value="1"/>
</dbReference>
<keyword evidence="7" id="KW-0687">Ribonucleoprotein</keyword>
<dbReference type="GO" id="GO:0000027">
    <property type="term" value="P:ribosomal large subunit assembly"/>
    <property type="evidence" value="ECO:0007669"/>
    <property type="project" value="TreeGrafter"/>
</dbReference>
<accession>A0A9P5Y246</accession>
<keyword evidence="6" id="KW-0539">Nucleus</keyword>
<dbReference type="InterPro" id="IPR028217">
    <property type="entry name" value="Rsa3_C"/>
</dbReference>